<reference evidence="11" key="1">
    <citation type="submission" date="2018-06" db="EMBL/GenBank/DDBJ databases">
        <authorList>
            <person name="Zhirakovskaya E."/>
        </authorList>
    </citation>
    <scope>NUCLEOTIDE SEQUENCE</scope>
</reference>
<evidence type="ECO:0000256" key="9">
    <source>
        <dbReference type="ARBA" id="ARBA00023270"/>
    </source>
</evidence>
<dbReference type="InterPro" id="IPR042284">
    <property type="entry name" value="AdoMetDC_N"/>
</dbReference>
<dbReference type="EC" id="4.1.1.50" evidence="11"/>
<dbReference type="GO" id="GO:0004014">
    <property type="term" value="F:adenosylmethionine decarboxylase activity"/>
    <property type="evidence" value="ECO:0007669"/>
    <property type="project" value="UniProtKB-EC"/>
</dbReference>
<evidence type="ECO:0000256" key="5">
    <source>
        <dbReference type="ARBA" id="ARBA00023066"/>
    </source>
</evidence>
<dbReference type="EMBL" id="UOFV01000309">
    <property type="protein sequence ID" value="VAX02367.1"/>
    <property type="molecule type" value="Genomic_DNA"/>
</dbReference>
<dbReference type="NCBIfam" id="TIGR03330">
    <property type="entry name" value="SAM_DCase_Bsu"/>
    <property type="match status" value="1"/>
</dbReference>
<keyword evidence="9" id="KW-0704">Schiff base</keyword>
<protein>
    <submittedName>
        <fullName evidence="11">S-adenosylmethionine decarboxylase proenzyme, prokaryotic class 1B</fullName>
        <ecNumber evidence="11">4.1.1.50</ecNumber>
    </submittedName>
</protein>
<keyword evidence="5" id="KW-0745">Spermidine biosynthesis</keyword>
<dbReference type="Pfam" id="PF02675">
    <property type="entry name" value="AdoMet_dc"/>
    <property type="match status" value="1"/>
</dbReference>
<dbReference type="PANTHER" id="PTHR33866">
    <property type="entry name" value="S-ADENOSYLMETHIONINE DECARBOXYLASE PROENZYME"/>
    <property type="match status" value="1"/>
</dbReference>
<dbReference type="SUPFAM" id="SSF56276">
    <property type="entry name" value="S-adenosylmethionine decarboxylase"/>
    <property type="match status" value="1"/>
</dbReference>
<dbReference type="InterPro" id="IPR016067">
    <property type="entry name" value="S-AdoMet_deCO2ase_core"/>
</dbReference>
<comment type="cofactor">
    <cofactor evidence="1">
        <name>pyruvate</name>
        <dbReference type="ChEBI" id="CHEBI:15361"/>
    </cofactor>
</comment>
<name>A0A3B1BBH2_9ZZZZ</name>
<evidence type="ECO:0000256" key="2">
    <source>
        <dbReference type="ARBA" id="ARBA00022691"/>
    </source>
</evidence>
<proteinExistence type="predicted"/>
<keyword evidence="7" id="KW-0865">Zymogen</keyword>
<gene>
    <name evidence="11" type="ORF">MNBD_GAMMA19-22</name>
</gene>
<evidence type="ECO:0000256" key="7">
    <source>
        <dbReference type="ARBA" id="ARBA00023145"/>
    </source>
</evidence>
<dbReference type="GO" id="GO:0008295">
    <property type="term" value="P:spermidine biosynthetic process"/>
    <property type="evidence" value="ECO:0007669"/>
    <property type="project" value="UniProtKB-KW"/>
</dbReference>
<dbReference type="InterPro" id="IPR042286">
    <property type="entry name" value="AdoMetDC_C"/>
</dbReference>
<evidence type="ECO:0000256" key="8">
    <source>
        <dbReference type="ARBA" id="ARBA00023239"/>
    </source>
</evidence>
<dbReference type="PANTHER" id="PTHR33866:SF2">
    <property type="entry name" value="S-ADENOSYLMETHIONINE DECARBOXYLASE PROENZYME"/>
    <property type="match status" value="1"/>
</dbReference>
<evidence type="ECO:0000256" key="3">
    <source>
        <dbReference type="ARBA" id="ARBA00022793"/>
    </source>
</evidence>
<keyword evidence="8 11" id="KW-0456">Lyase</keyword>
<dbReference type="AlphaFoldDB" id="A0A3B1BBH2"/>
<dbReference type="Gene3D" id="3.30.360.110">
    <property type="entry name" value="S-adenosylmethionine decarboxylase domain"/>
    <property type="match status" value="1"/>
</dbReference>
<keyword evidence="6" id="KW-0620">Polyamine biosynthesis</keyword>
<keyword evidence="3" id="KW-0210">Decarboxylase</keyword>
<evidence type="ECO:0000256" key="10">
    <source>
        <dbReference type="ARBA" id="ARBA00023317"/>
    </source>
</evidence>
<evidence type="ECO:0000313" key="11">
    <source>
        <dbReference type="EMBL" id="VAX02367.1"/>
    </source>
</evidence>
<evidence type="ECO:0000256" key="4">
    <source>
        <dbReference type="ARBA" id="ARBA00022813"/>
    </source>
</evidence>
<accession>A0A3B1BBH2</accession>
<evidence type="ECO:0000256" key="1">
    <source>
        <dbReference type="ARBA" id="ARBA00001928"/>
    </source>
</evidence>
<sequence length="138" mass="15300">MTSKQKPSDISSTDDYFLIKDGVEYSGTHLLIDLWGASRLDDRRYIEEVLKRCVTACHATLLHIHLHQFSESGGISGVAVLAESHISVHTWPERNYAAFDVFMCGAATPLNAPAVLNKAFKPSDLKVKEILRGCRDGK</sequence>
<dbReference type="GO" id="GO:0005829">
    <property type="term" value="C:cytosol"/>
    <property type="evidence" value="ECO:0007669"/>
    <property type="project" value="TreeGrafter"/>
</dbReference>
<dbReference type="InterPro" id="IPR017716">
    <property type="entry name" value="S-AdoMet_deCOase_pro-enz"/>
</dbReference>
<keyword evidence="10" id="KW-0670">Pyruvate</keyword>
<dbReference type="InterPro" id="IPR003826">
    <property type="entry name" value="AdoMetDC_fam_prok"/>
</dbReference>
<organism evidence="11">
    <name type="scientific">hydrothermal vent metagenome</name>
    <dbReference type="NCBI Taxonomy" id="652676"/>
    <lineage>
        <taxon>unclassified sequences</taxon>
        <taxon>metagenomes</taxon>
        <taxon>ecological metagenomes</taxon>
    </lineage>
</organism>
<dbReference type="Gene3D" id="3.30.160.750">
    <property type="match status" value="1"/>
</dbReference>
<keyword evidence="2" id="KW-0949">S-adenosyl-L-methionine</keyword>
<keyword evidence="4" id="KW-0068">Autocatalytic cleavage</keyword>
<evidence type="ECO:0000256" key="6">
    <source>
        <dbReference type="ARBA" id="ARBA00023115"/>
    </source>
</evidence>